<organism evidence="14 15">
    <name type="scientific">Sinocyclocheilus grahami</name>
    <name type="common">Dianchi golden-line fish</name>
    <name type="synonym">Barbus grahami</name>
    <dbReference type="NCBI Taxonomy" id="75366"/>
    <lineage>
        <taxon>Eukaryota</taxon>
        <taxon>Metazoa</taxon>
        <taxon>Chordata</taxon>
        <taxon>Craniata</taxon>
        <taxon>Vertebrata</taxon>
        <taxon>Euteleostomi</taxon>
        <taxon>Actinopterygii</taxon>
        <taxon>Neopterygii</taxon>
        <taxon>Teleostei</taxon>
        <taxon>Ostariophysi</taxon>
        <taxon>Cypriniformes</taxon>
        <taxon>Cyprinidae</taxon>
        <taxon>Cyprininae</taxon>
        <taxon>Sinocyclocheilus</taxon>
    </lineage>
</organism>
<dbReference type="PANTHER" id="PTHR44888">
    <property type="entry name" value="HEPACAM FAMILY MEMBER 2-RELATED"/>
    <property type="match status" value="1"/>
</dbReference>
<dbReference type="Ensembl" id="ENSSGRT00000105533.1">
    <property type="protein sequence ID" value="ENSSGRP00000099200.1"/>
    <property type="gene ID" value="ENSSGRG00000049459.1"/>
</dbReference>
<feature type="domain" description="Ig-like" evidence="13">
    <location>
        <begin position="148"/>
        <end position="234"/>
    </location>
</feature>
<dbReference type="InParanoid" id="A0A672SCR8"/>
<reference evidence="14" key="1">
    <citation type="submission" date="2025-08" db="UniProtKB">
        <authorList>
            <consortium name="Ensembl"/>
        </authorList>
    </citation>
    <scope>IDENTIFICATION</scope>
</reference>
<dbReference type="InterPro" id="IPR007110">
    <property type="entry name" value="Ig-like_dom"/>
</dbReference>
<reference evidence="14" key="2">
    <citation type="submission" date="2025-09" db="UniProtKB">
        <authorList>
            <consortium name="Ensembl"/>
        </authorList>
    </citation>
    <scope>IDENTIFICATION</scope>
</reference>
<evidence type="ECO:0000256" key="12">
    <source>
        <dbReference type="SAM" id="SignalP"/>
    </source>
</evidence>
<dbReference type="InterPro" id="IPR013106">
    <property type="entry name" value="Ig_V-set"/>
</dbReference>
<dbReference type="Gene3D" id="2.60.40.10">
    <property type="entry name" value="Immunoglobulins"/>
    <property type="match status" value="2"/>
</dbReference>
<evidence type="ECO:0000256" key="1">
    <source>
        <dbReference type="ARBA" id="ARBA00004496"/>
    </source>
</evidence>
<dbReference type="Proteomes" id="UP000472262">
    <property type="component" value="Unassembled WGS sequence"/>
</dbReference>
<dbReference type="Pfam" id="PF07686">
    <property type="entry name" value="V-set"/>
    <property type="match status" value="1"/>
</dbReference>
<keyword evidence="9" id="KW-0393">Immunoglobulin domain</keyword>
<dbReference type="SUPFAM" id="SSF48726">
    <property type="entry name" value="Immunoglobulin"/>
    <property type="match status" value="2"/>
</dbReference>
<dbReference type="PANTHER" id="PTHR44888:SF2">
    <property type="entry name" value="HEPATIC AND GLIAL CELL ADHESION MOLECULE"/>
    <property type="match status" value="1"/>
</dbReference>
<evidence type="ECO:0000256" key="10">
    <source>
        <dbReference type="ARBA" id="ARBA00046288"/>
    </source>
</evidence>
<feature type="compositionally biased region" description="Pro residues" evidence="11">
    <location>
        <begin position="332"/>
        <end position="346"/>
    </location>
</feature>
<dbReference type="GO" id="GO:0012505">
    <property type="term" value="C:endomembrane system"/>
    <property type="evidence" value="ECO:0007669"/>
    <property type="project" value="UniProtKB-SubCell"/>
</dbReference>
<keyword evidence="15" id="KW-1185">Reference proteome</keyword>
<dbReference type="InterPro" id="IPR036179">
    <property type="entry name" value="Ig-like_dom_sf"/>
</dbReference>
<evidence type="ECO:0000256" key="6">
    <source>
        <dbReference type="ARBA" id="ARBA00023136"/>
    </source>
</evidence>
<dbReference type="PROSITE" id="PS50835">
    <property type="entry name" value="IG_LIKE"/>
    <property type="match status" value="1"/>
</dbReference>
<evidence type="ECO:0000256" key="4">
    <source>
        <dbReference type="ARBA" id="ARBA00022729"/>
    </source>
</evidence>
<keyword evidence="6" id="KW-0472">Membrane</keyword>
<keyword evidence="5" id="KW-1133">Transmembrane helix</keyword>
<evidence type="ECO:0000256" key="8">
    <source>
        <dbReference type="ARBA" id="ARBA00023180"/>
    </source>
</evidence>
<keyword evidence="8" id="KW-0325">Glycoprotein</keyword>
<dbReference type="SMART" id="SM00409">
    <property type="entry name" value="IG"/>
    <property type="match status" value="2"/>
</dbReference>
<dbReference type="InterPro" id="IPR052280">
    <property type="entry name" value="HEPACAM_domain"/>
</dbReference>
<dbReference type="InterPro" id="IPR013783">
    <property type="entry name" value="Ig-like_fold"/>
</dbReference>
<dbReference type="InterPro" id="IPR003599">
    <property type="entry name" value="Ig_sub"/>
</dbReference>
<dbReference type="InterPro" id="IPR013098">
    <property type="entry name" value="Ig_I-set"/>
</dbReference>
<evidence type="ECO:0000256" key="7">
    <source>
        <dbReference type="ARBA" id="ARBA00023157"/>
    </source>
</evidence>
<keyword evidence="7" id="KW-1015">Disulfide bond</keyword>
<evidence type="ECO:0000256" key="9">
    <source>
        <dbReference type="ARBA" id="ARBA00023319"/>
    </source>
</evidence>
<evidence type="ECO:0000313" key="15">
    <source>
        <dbReference type="Proteomes" id="UP000472262"/>
    </source>
</evidence>
<dbReference type="Pfam" id="PF07679">
    <property type="entry name" value="I-set"/>
    <property type="match status" value="1"/>
</dbReference>
<feature type="chain" id="PRO_5025362091" evidence="12">
    <location>
        <begin position="34"/>
        <end position="387"/>
    </location>
</feature>
<feature type="region of interest" description="Disordered" evidence="11">
    <location>
        <begin position="319"/>
        <end position="387"/>
    </location>
</feature>
<dbReference type="AlphaFoldDB" id="A0A672SCR8"/>
<accession>A0A672SCR8</accession>
<keyword evidence="4 12" id="KW-0732">Signal</keyword>
<keyword evidence="2" id="KW-0963">Cytoplasm</keyword>
<evidence type="ECO:0000259" key="13">
    <source>
        <dbReference type="PROSITE" id="PS50835"/>
    </source>
</evidence>
<feature type="signal peptide" evidence="12">
    <location>
        <begin position="1"/>
        <end position="33"/>
    </location>
</feature>
<evidence type="ECO:0000313" key="14">
    <source>
        <dbReference type="Ensembl" id="ENSSGRP00000099200.1"/>
    </source>
</evidence>
<evidence type="ECO:0000256" key="2">
    <source>
        <dbReference type="ARBA" id="ARBA00022490"/>
    </source>
</evidence>
<dbReference type="GO" id="GO:0005737">
    <property type="term" value="C:cytoplasm"/>
    <property type="evidence" value="ECO:0007669"/>
    <property type="project" value="UniProtKB-SubCell"/>
</dbReference>
<proteinExistence type="predicted"/>
<keyword evidence="3" id="KW-0812">Transmembrane</keyword>
<evidence type="ECO:0000256" key="5">
    <source>
        <dbReference type="ARBA" id="ARBA00022989"/>
    </source>
</evidence>
<protein>
    <submittedName>
        <fullName evidence="14">Hepatic and glial cell adhesion molecule a</fullName>
    </submittedName>
</protein>
<name>A0A672SCR8_SINGR</name>
<evidence type="ECO:0000256" key="11">
    <source>
        <dbReference type="SAM" id="MobiDB-lite"/>
    </source>
</evidence>
<evidence type="ECO:0000256" key="3">
    <source>
        <dbReference type="ARBA" id="ARBA00022692"/>
    </source>
</evidence>
<dbReference type="OMA" id="WQKGGKS"/>
<sequence length="387" mass="43457">MKAEREASCKETAIPSPFLLLWLFIFSLAGVCGVNISCPSPLVRGTLGGSALLSVTYTSTSSDQPVIKWQLKRDKPVTVVQSIGTDIIGNLRPEYRGRILLYENGSLLLHHLQLSDEGAYEVEISITDDTFTGERYVNLTVDVPVSRPFVHMVASSVLELTELFILNCTHDSGTKLTYSWQKGGKSLTNDSRLLLSRDQKVLTISRVVMSDDDVYSCRVENPISSMKSLPVKLTVYSRNLEKKLIPSLLKQCCCYCCCKLKLLETSFKYILYKKNYYYCYYFQDFPDGTDESSCNYINPIDPLSPPCYPSMAPPSAHSPDAYMHSGRRYPRTPIPSPPSTPHPTLTPPHMGSLTRKPHPQRLSPSPPHAEELPIEPENNMHHHSLPR</sequence>
<comment type="subcellular location">
    <subcellularLocation>
        <location evidence="1">Cytoplasm</location>
    </subcellularLocation>
    <subcellularLocation>
        <location evidence="10">Endomembrane system</location>
        <topology evidence="10">Single-pass type I membrane protein</topology>
    </subcellularLocation>
</comment>